<accession>A0A5B7X0E3</accession>
<dbReference type="KEGG" id="afla:FHG64_04455"/>
<keyword evidence="1" id="KW-0547">Nucleotide-binding</keyword>
<dbReference type="Pfam" id="PF02626">
    <property type="entry name" value="CT_A_B"/>
    <property type="match status" value="1"/>
</dbReference>
<organism evidence="5 6">
    <name type="scientific">Antarcticibacterium flavum</name>
    <dbReference type="NCBI Taxonomy" id="2058175"/>
    <lineage>
        <taxon>Bacteria</taxon>
        <taxon>Pseudomonadati</taxon>
        <taxon>Bacteroidota</taxon>
        <taxon>Flavobacteriia</taxon>
        <taxon>Flavobacteriales</taxon>
        <taxon>Flavobacteriaceae</taxon>
        <taxon>Antarcticibacterium</taxon>
    </lineage>
</organism>
<keyword evidence="6" id="KW-1185">Reference proteome</keyword>
<dbReference type="SMART" id="SM00797">
    <property type="entry name" value="AHS2"/>
    <property type="match status" value="1"/>
</dbReference>
<keyword evidence="2" id="KW-0378">Hydrolase</keyword>
<sequence length="290" mass="31768">MRGRIEVLQPGLFSTIQDTGRFGFAKFGVPGSGAMDSYAATMANLILNNNPDAAVLEMTQMGPKLKFSAPVKIVITGANLSPRINNDNIKNNKIISIAAGDVLSFGKRILGARAYLGIAGGFRTEVILQSRSWYKDLTAYSRLEKGILLDYNAGDQKVVVTASSVKTNFDYLTQNDLEVNPGPEFHKLSSEEKNGIFSKKFHVSRNNNRMGIQLEEIIPNNLQPIITGPVVAGTVQFTPGGRLIILMRDCQTTGGYPRILQLKESSINLLAQKVQGDEISFFKPVAMDRK</sequence>
<dbReference type="GO" id="GO:0005524">
    <property type="term" value="F:ATP binding"/>
    <property type="evidence" value="ECO:0007669"/>
    <property type="project" value="UniProtKB-KW"/>
</dbReference>
<dbReference type="Gene3D" id="2.40.100.10">
    <property type="entry name" value="Cyclophilin-like"/>
    <property type="match status" value="1"/>
</dbReference>
<dbReference type="InterPro" id="IPR029000">
    <property type="entry name" value="Cyclophilin-like_dom_sf"/>
</dbReference>
<gene>
    <name evidence="5" type="ORF">FHG64_04455</name>
</gene>
<keyword evidence="3" id="KW-0067">ATP-binding</keyword>
<dbReference type="AlphaFoldDB" id="A0A5B7X0E3"/>
<evidence type="ECO:0000256" key="2">
    <source>
        <dbReference type="ARBA" id="ARBA00022801"/>
    </source>
</evidence>
<dbReference type="GO" id="GO:0016787">
    <property type="term" value="F:hydrolase activity"/>
    <property type="evidence" value="ECO:0007669"/>
    <property type="project" value="UniProtKB-KW"/>
</dbReference>
<dbReference type="RefSeq" id="WP_139065291.1">
    <property type="nucleotide sequence ID" value="NZ_CP040812.1"/>
</dbReference>
<feature type="domain" description="Carboxyltransferase" evidence="4">
    <location>
        <begin position="26"/>
        <end position="290"/>
    </location>
</feature>
<proteinExistence type="predicted"/>
<dbReference type="OrthoDB" id="9782422at2"/>
<dbReference type="PANTHER" id="PTHR43309">
    <property type="entry name" value="5-OXOPROLINASE SUBUNIT C"/>
    <property type="match status" value="1"/>
</dbReference>
<keyword evidence="5" id="KW-0808">Transferase</keyword>
<dbReference type="GO" id="GO:0016740">
    <property type="term" value="F:transferase activity"/>
    <property type="evidence" value="ECO:0007669"/>
    <property type="project" value="UniProtKB-KW"/>
</dbReference>
<name>A0A5B7X0E3_9FLAO</name>
<dbReference type="Proteomes" id="UP000309016">
    <property type="component" value="Chromosome"/>
</dbReference>
<evidence type="ECO:0000256" key="1">
    <source>
        <dbReference type="ARBA" id="ARBA00022741"/>
    </source>
</evidence>
<dbReference type="InterPro" id="IPR052708">
    <property type="entry name" value="PxpC"/>
</dbReference>
<evidence type="ECO:0000259" key="4">
    <source>
        <dbReference type="SMART" id="SM00797"/>
    </source>
</evidence>
<evidence type="ECO:0000313" key="5">
    <source>
        <dbReference type="EMBL" id="QCY68705.1"/>
    </source>
</evidence>
<protein>
    <submittedName>
        <fullName evidence="5">Biotin-dependent carboxyltransferase family protein</fullName>
    </submittedName>
</protein>
<dbReference type="EMBL" id="CP040812">
    <property type="protein sequence ID" value="QCY68705.1"/>
    <property type="molecule type" value="Genomic_DNA"/>
</dbReference>
<reference evidence="5 6" key="1">
    <citation type="submission" date="2019-06" db="EMBL/GenBank/DDBJ databases">
        <title>Complete genome sequence of Antarcticibacterium flavum KCTC 52984T from an Antarctic marine sediment.</title>
        <authorList>
            <person name="Lee Y.M."/>
            <person name="Shin S.C."/>
        </authorList>
    </citation>
    <scope>NUCLEOTIDE SEQUENCE [LARGE SCALE GENOMIC DNA]</scope>
    <source>
        <strain evidence="5 6">KCTC 52984</strain>
    </source>
</reference>
<dbReference type="InterPro" id="IPR003778">
    <property type="entry name" value="CT_A_B"/>
</dbReference>
<dbReference type="PANTHER" id="PTHR43309:SF5">
    <property type="entry name" value="5-OXOPROLINASE SUBUNIT C"/>
    <property type="match status" value="1"/>
</dbReference>
<evidence type="ECO:0000313" key="6">
    <source>
        <dbReference type="Proteomes" id="UP000309016"/>
    </source>
</evidence>
<evidence type="ECO:0000256" key="3">
    <source>
        <dbReference type="ARBA" id="ARBA00022840"/>
    </source>
</evidence>